<feature type="binding site" evidence="8">
    <location>
        <begin position="172"/>
        <end position="174"/>
    </location>
    <ligand>
        <name>NAD(+)</name>
        <dbReference type="ChEBI" id="CHEBI:57540"/>
    </ligand>
</feature>
<dbReference type="GO" id="GO:0004459">
    <property type="term" value="F:L-lactate dehydrogenase (NAD+) activity"/>
    <property type="evidence" value="ECO:0007669"/>
    <property type="project" value="UniProtKB-EC"/>
</dbReference>
<dbReference type="GO" id="GO:0006089">
    <property type="term" value="P:lactate metabolic process"/>
    <property type="evidence" value="ECO:0007669"/>
    <property type="project" value="TreeGrafter"/>
</dbReference>
<keyword evidence="5 8" id="KW-0520">NAD</keyword>
<evidence type="ECO:0000256" key="5">
    <source>
        <dbReference type="ARBA" id="ARBA00023027"/>
    </source>
</evidence>
<comment type="catalytic activity">
    <reaction evidence="6 9">
        <text>(S)-lactate + NAD(+) = pyruvate + NADH + H(+)</text>
        <dbReference type="Rhea" id="RHEA:23444"/>
        <dbReference type="ChEBI" id="CHEBI:15361"/>
        <dbReference type="ChEBI" id="CHEBI:15378"/>
        <dbReference type="ChEBI" id="CHEBI:16651"/>
        <dbReference type="ChEBI" id="CHEBI:57540"/>
        <dbReference type="ChEBI" id="CHEBI:57945"/>
        <dbReference type="EC" id="1.1.1.27"/>
    </reaction>
</comment>
<dbReference type="InterPro" id="IPR015955">
    <property type="entry name" value="Lactate_DH/Glyco_Ohase_4_C"/>
</dbReference>
<dbReference type="RefSeq" id="XP_028134866.1">
    <property type="nucleotide sequence ID" value="XM_028279065.1"/>
</dbReference>
<dbReference type="CDD" id="cd05293">
    <property type="entry name" value="LDH_1"/>
    <property type="match status" value="1"/>
</dbReference>
<name>A0A6P7FG86_DIAVI</name>
<dbReference type="Pfam" id="PF00056">
    <property type="entry name" value="Ldh_1_N"/>
    <property type="match status" value="1"/>
</dbReference>
<dbReference type="SUPFAM" id="SSF56327">
    <property type="entry name" value="LDH C-terminal domain-like"/>
    <property type="match status" value="1"/>
</dbReference>
<protein>
    <recommendedName>
        <fullName evidence="3 9">L-lactate dehydrogenase</fullName>
        <ecNumber evidence="3 9">1.1.1.27</ecNumber>
    </recommendedName>
</protein>
<dbReference type="PROSITE" id="PS00064">
    <property type="entry name" value="L_LDH"/>
    <property type="match status" value="1"/>
</dbReference>
<dbReference type="GO" id="GO:0005737">
    <property type="term" value="C:cytoplasm"/>
    <property type="evidence" value="ECO:0007669"/>
    <property type="project" value="InterPro"/>
</dbReference>
<feature type="domain" description="Lactate/malate dehydrogenase C-terminal" evidence="11">
    <location>
        <begin position="199"/>
        <end position="366"/>
    </location>
</feature>
<dbReference type="Gene3D" id="3.40.50.720">
    <property type="entry name" value="NAD(P)-binding Rossmann-like Domain"/>
    <property type="match status" value="1"/>
</dbReference>
<dbReference type="InterPro" id="IPR018177">
    <property type="entry name" value="L-lactate_DH_AS"/>
</dbReference>
<dbReference type="InterPro" id="IPR001236">
    <property type="entry name" value="Lactate/malate_DH_N"/>
</dbReference>
<feature type="domain" description="Lactate/malate dehydrogenase N-terminal" evidence="10">
    <location>
        <begin position="58"/>
        <end position="196"/>
    </location>
</feature>
<dbReference type="PRINTS" id="PR00086">
    <property type="entry name" value="LLDHDRGNASE"/>
</dbReference>
<comment type="similarity">
    <text evidence="2">Belongs to the LDH/MDH superfamily. LDH family.</text>
</comment>
<dbReference type="InterPro" id="IPR036291">
    <property type="entry name" value="NAD(P)-bd_dom_sf"/>
</dbReference>
<evidence type="ECO:0000256" key="3">
    <source>
        <dbReference type="ARBA" id="ARBA00012967"/>
    </source>
</evidence>
<evidence type="ECO:0000259" key="11">
    <source>
        <dbReference type="Pfam" id="PF02866"/>
    </source>
</evidence>
<dbReference type="InterPro" id="IPR001557">
    <property type="entry name" value="L-lactate/malate_DH"/>
</dbReference>
<evidence type="ECO:0000256" key="8">
    <source>
        <dbReference type="PIRSR" id="PIRSR000102-3"/>
    </source>
</evidence>
<gene>
    <name evidence="12" type="primary">LOC114329819</name>
</gene>
<accession>A0A6P7FG86</accession>
<evidence type="ECO:0000256" key="9">
    <source>
        <dbReference type="RuleBase" id="RU000496"/>
    </source>
</evidence>
<dbReference type="InterPro" id="IPR022383">
    <property type="entry name" value="Lactate/malate_DH_C"/>
</dbReference>
<evidence type="ECO:0000256" key="4">
    <source>
        <dbReference type="ARBA" id="ARBA00023002"/>
    </source>
</evidence>
<dbReference type="SUPFAM" id="SSF51735">
    <property type="entry name" value="NAD(P)-binding Rossmann-fold domains"/>
    <property type="match status" value="1"/>
</dbReference>
<dbReference type="NCBIfam" id="TIGR01771">
    <property type="entry name" value="L-LDH-NAD"/>
    <property type="match status" value="1"/>
</dbReference>
<proteinExistence type="inferred from homology"/>
<dbReference type="OrthoDB" id="5405561at2759"/>
<sequence length="373" mass="41061">MHLSLKPNLLWKIRNHTDKRKLIFAKQKLVRRCLCTKMSVRDGLFTPVGESIEKTSNRVTVVGTGAVGMATVVSLLMQGITHDVVLMDVMEDKLKGELMDLQHGALFLKNPKIVASKDYKDSAGSKICIVTAGARQQEGESRLDLVQRNTDIFKHIIPPLVKYSPDTILMIVSNPCDILTYVAWKLSGLPQHKVFGSGTNLDTSRFRFLISERLGCSSSSVHGWIIGEHGDTSVLLFVVPVWSGVNVAGVRLKDVQSKVGTDDDPEEWKKIHAQVVNSAYEIIKLKGYTNWAIGLSAASLANTILKNLHHVHAVSVMVKGHHGIADEVYLSLPAMLGETGIVSIVNQNLNEEEIEALQKSARTLAECQADLKI</sequence>
<evidence type="ECO:0000256" key="2">
    <source>
        <dbReference type="ARBA" id="ARBA00006054"/>
    </source>
</evidence>
<organism evidence="12">
    <name type="scientific">Diabrotica virgifera virgifera</name>
    <name type="common">western corn rootworm</name>
    <dbReference type="NCBI Taxonomy" id="50390"/>
    <lineage>
        <taxon>Eukaryota</taxon>
        <taxon>Metazoa</taxon>
        <taxon>Ecdysozoa</taxon>
        <taxon>Arthropoda</taxon>
        <taxon>Hexapoda</taxon>
        <taxon>Insecta</taxon>
        <taxon>Pterygota</taxon>
        <taxon>Neoptera</taxon>
        <taxon>Endopterygota</taxon>
        <taxon>Coleoptera</taxon>
        <taxon>Polyphaga</taxon>
        <taxon>Cucujiformia</taxon>
        <taxon>Chrysomeloidea</taxon>
        <taxon>Chrysomelidae</taxon>
        <taxon>Galerucinae</taxon>
        <taxon>Diabroticina</taxon>
        <taxon>Diabroticites</taxon>
        <taxon>Diabrotica</taxon>
    </lineage>
</organism>
<dbReference type="EC" id="1.1.1.27" evidence="3 9"/>
<dbReference type="Gene3D" id="3.90.110.10">
    <property type="entry name" value="Lactate dehydrogenase/glycoside hydrolase, family 4, C-terminal"/>
    <property type="match status" value="1"/>
</dbReference>
<keyword evidence="4 9" id="KW-0560">Oxidoreductase</keyword>
<evidence type="ECO:0000256" key="6">
    <source>
        <dbReference type="ARBA" id="ARBA00049258"/>
    </source>
</evidence>
<comment type="pathway">
    <text evidence="1 9">Fermentation; pyruvate fermentation to lactate; (S)-lactate from pyruvate: step 1/1.</text>
</comment>
<dbReference type="PANTHER" id="PTHR43128:SF16">
    <property type="entry name" value="L-LACTATE DEHYDROGENASE"/>
    <property type="match status" value="1"/>
</dbReference>
<dbReference type="PIRSF" id="PIRSF000102">
    <property type="entry name" value="Lac_mal_DH"/>
    <property type="match status" value="1"/>
</dbReference>
<dbReference type="HAMAP" id="MF_00488">
    <property type="entry name" value="Lactate_dehydrog"/>
    <property type="match status" value="1"/>
</dbReference>
<dbReference type="FunFam" id="3.40.50.720:FF:000018">
    <property type="entry name" value="Malate dehydrogenase"/>
    <property type="match status" value="1"/>
</dbReference>
<feature type="binding site" evidence="8">
    <location>
        <position position="149"/>
    </location>
    <ligand>
        <name>NAD(+)</name>
        <dbReference type="ChEBI" id="CHEBI:57540"/>
    </ligand>
</feature>
<dbReference type="Pfam" id="PF02866">
    <property type="entry name" value="Ldh_1_C"/>
    <property type="match status" value="1"/>
</dbReference>
<dbReference type="AlphaFoldDB" id="A0A6P7FG86"/>
<reference evidence="12" key="1">
    <citation type="submission" date="2025-08" db="UniProtKB">
        <authorList>
            <consortium name="RefSeq"/>
        </authorList>
    </citation>
    <scope>IDENTIFICATION</scope>
    <source>
        <tissue evidence="12">Whole insect</tissue>
    </source>
</reference>
<feature type="binding site" evidence="8">
    <location>
        <position position="88"/>
    </location>
    <ligand>
        <name>NAD(+)</name>
        <dbReference type="ChEBI" id="CHEBI:57540"/>
    </ligand>
</feature>
<evidence type="ECO:0000256" key="7">
    <source>
        <dbReference type="PIRSR" id="PIRSR000102-1"/>
    </source>
</evidence>
<feature type="active site" description="Proton acceptor" evidence="7">
    <location>
        <position position="229"/>
    </location>
</feature>
<dbReference type="PANTHER" id="PTHR43128">
    <property type="entry name" value="L-2-HYDROXYCARBOXYLATE DEHYDROGENASE (NAD(P)(+))"/>
    <property type="match status" value="1"/>
</dbReference>
<evidence type="ECO:0000259" key="10">
    <source>
        <dbReference type="Pfam" id="PF00056"/>
    </source>
</evidence>
<feature type="binding site" evidence="8">
    <location>
        <begin position="63"/>
        <end position="68"/>
    </location>
    <ligand>
        <name>NAD(+)</name>
        <dbReference type="ChEBI" id="CHEBI:57540"/>
    </ligand>
</feature>
<dbReference type="InterPro" id="IPR011304">
    <property type="entry name" value="L-lactate_DH"/>
</dbReference>
<evidence type="ECO:0000313" key="12">
    <source>
        <dbReference type="RefSeq" id="XP_028134866.1"/>
    </source>
</evidence>
<dbReference type="UniPathway" id="UPA00554">
    <property type="reaction ID" value="UER00611"/>
</dbReference>
<evidence type="ECO:0000256" key="1">
    <source>
        <dbReference type="ARBA" id="ARBA00004843"/>
    </source>
</evidence>